<name>A0A8J6Y0R6_9BACT</name>
<dbReference type="InterPro" id="IPR013766">
    <property type="entry name" value="Thioredoxin_domain"/>
</dbReference>
<sequence>MIPGYRKVATALILVLAGIALSLGPALGQSKTSQDVVRVERASFGEPFPAFTFKNLNQGAGGPASIDLATVIGQKPIVLYYFIAKNQRAEKIFREVQSLTDELGPKKIALFGVAVSRPGMAAGAIRERAAALKIHVPILEDEGFRLGQQLAVSRVPNISLIDKDGILRMVNGGSLLQVLEYKLSLADGIRRLAETGKIGTYAALTDYSPSVEMVGRTAPDFKAPSIRNGSVQQWSGLYSKDTINLLIFWSVNCPHCTKALPQYNKWYRENRDKVNIVTAARITNPAERTKTREFVSAQKLEFLTVEDQDRAVADLYNVTATPTIFVVGPDGKVDSLLSAKVAGFGEKVEAKHKQLVK</sequence>
<dbReference type="PANTHER" id="PTHR42852">
    <property type="entry name" value="THIOL:DISULFIDE INTERCHANGE PROTEIN DSBE"/>
    <property type="match status" value="1"/>
</dbReference>
<dbReference type="PANTHER" id="PTHR42852:SF13">
    <property type="entry name" value="PROTEIN DIPZ"/>
    <property type="match status" value="1"/>
</dbReference>
<proteinExistence type="predicted"/>
<dbReference type="Pfam" id="PF00578">
    <property type="entry name" value="AhpC-TSA"/>
    <property type="match status" value="2"/>
</dbReference>
<evidence type="ECO:0000313" key="3">
    <source>
        <dbReference type="Proteomes" id="UP000648239"/>
    </source>
</evidence>
<accession>A0A8J6Y0R6</accession>
<reference evidence="2 3" key="1">
    <citation type="submission" date="2020-08" db="EMBL/GenBank/DDBJ databases">
        <title>Acidobacteriota in marine sediments use diverse sulfur dissimilation pathways.</title>
        <authorList>
            <person name="Wasmund K."/>
        </authorList>
    </citation>
    <scope>NUCLEOTIDE SEQUENCE [LARGE SCALE GENOMIC DNA]</scope>
    <source>
        <strain evidence="2">MAG AM4</strain>
    </source>
</reference>
<dbReference type="InterPro" id="IPR036249">
    <property type="entry name" value="Thioredoxin-like_sf"/>
</dbReference>
<feature type="domain" description="Thioredoxin" evidence="1">
    <location>
        <begin position="212"/>
        <end position="357"/>
    </location>
</feature>
<dbReference type="InterPro" id="IPR000866">
    <property type="entry name" value="AhpC/TSA"/>
</dbReference>
<organism evidence="2 3">
    <name type="scientific">Candidatus Polarisedimenticola svalbardensis</name>
    <dbReference type="NCBI Taxonomy" id="2886004"/>
    <lineage>
        <taxon>Bacteria</taxon>
        <taxon>Pseudomonadati</taxon>
        <taxon>Acidobacteriota</taxon>
        <taxon>Candidatus Polarisedimenticolia</taxon>
        <taxon>Candidatus Polarisedimenticolales</taxon>
        <taxon>Candidatus Polarisedimenticolaceae</taxon>
        <taxon>Candidatus Polarisedimenticola</taxon>
    </lineage>
</organism>
<protein>
    <submittedName>
        <fullName evidence="2">Redoxin domain-containing protein</fullName>
    </submittedName>
</protein>
<gene>
    <name evidence="2" type="ORF">IFK94_08325</name>
</gene>
<dbReference type="InterPro" id="IPR050553">
    <property type="entry name" value="Thioredoxin_ResA/DsbE_sf"/>
</dbReference>
<dbReference type="Gene3D" id="3.40.30.10">
    <property type="entry name" value="Glutaredoxin"/>
    <property type="match status" value="2"/>
</dbReference>
<evidence type="ECO:0000313" key="2">
    <source>
        <dbReference type="EMBL" id="MBD3868117.1"/>
    </source>
</evidence>
<dbReference type="Proteomes" id="UP000648239">
    <property type="component" value="Unassembled WGS sequence"/>
</dbReference>
<comment type="caution">
    <text evidence="2">The sequence shown here is derived from an EMBL/GenBank/DDBJ whole genome shotgun (WGS) entry which is preliminary data.</text>
</comment>
<dbReference type="GO" id="GO:0016209">
    <property type="term" value="F:antioxidant activity"/>
    <property type="evidence" value="ECO:0007669"/>
    <property type="project" value="InterPro"/>
</dbReference>
<evidence type="ECO:0000259" key="1">
    <source>
        <dbReference type="PROSITE" id="PS51352"/>
    </source>
</evidence>
<dbReference type="GO" id="GO:0016491">
    <property type="term" value="F:oxidoreductase activity"/>
    <property type="evidence" value="ECO:0007669"/>
    <property type="project" value="InterPro"/>
</dbReference>
<dbReference type="CDD" id="cd02966">
    <property type="entry name" value="TlpA_like_family"/>
    <property type="match status" value="1"/>
</dbReference>
<dbReference type="EMBL" id="JACXWD010000022">
    <property type="protein sequence ID" value="MBD3868117.1"/>
    <property type="molecule type" value="Genomic_DNA"/>
</dbReference>
<dbReference type="PROSITE" id="PS51352">
    <property type="entry name" value="THIOREDOXIN_2"/>
    <property type="match status" value="1"/>
</dbReference>
<dbReference type="AlphaFoldDB" id="A0A8J6Y0R6"/>
<dbReference type="SUPFAM" id="SSF52833">
    <property type="entry name" value="Thioredoxin-like"/>
    <property type="match status" value="2"/>
</dbReference>